<organism evidence="3 5">
    <name type="scientific">Frigoribacterium faeni</name>
    <dbReference type="NCBI Taxonomy" id="145483"/>
    <lineage>
        <taxon>Bacteria</taxon>
        <taxon>Bacillati</taxon>
        <taxon>Actinomycetota</taxon>
        <taxon>Actinomycetes</taxon>
        <taxon>Micrococcales</taxon>
        <taxon>Microbacteriaceae</taxon>
        <taxon>Frigoribacterium</taxon>
    </lineage>
</organism>
<comment type="caution">
    <text evidence="3">The sequence shown here is derived from an EMBL/GenBank/DDBJ whole genome shotgun (WGS) entry which is preliminary data.</text>
</comment>
<evidence type="ECO:0000313" key="4">
    <source>
        <dbReference type="Proteomes" id="UP000321154"/>
    </source>
</evidence>
<dbReference type="GO" id="GO:0004397">
    <property type="term" value="F:histidine ammonia-lyase activity"/>
    <property type="evidence" value="ECO:0007669"/>
    <property type="project" value="UniProtKB-EC"/>
</dbReference>
<dbReference type="Gene3D" id="1.10.275.10">
    <property type="entry name" value="Fumarase/aspartase (N-terminal domain)"/>
    <property type="match status" value="1"/>
</dbReference>
<dbReference type="Gene3D" id="1.20.200.10">
    <property type="entry name" value="Fumarase/aspartase (Central domain)"/>
    <property type="match status" value="1"/>
</dbReference>
<dbReference type="AlphaFoldDB" id="A0A7W3PJ88"/>
<keyword evidence="4" id="KW-1185">Reference proteome</keyword>
<evidence type="ECO:0000256" key="1">
    <source>
        <dbReference type="ARBA" id="ARBA00023239"/>
    </source>
</evidence>
<gene>
    <name evidence="2" type="primary">hutH</name>
    <name evidence="3" type="ORF">FB463_002057</name>
    <name evidence="2" type="ORF">FFA01_05280</name>
</gene>
<dbReference type="EMBL" id="BJUV01000003">
    <property type="protein sequence ID" value="GEK82219.1"/>
    <property type="molecule type" value="Genomic_DNA"/>
</dbReference>
<dbReference type="InterPro" id="IPR001106">
    <property type="entry name" value="Aromatic_Lyase"/>
</dbReference>
<accession>A0A7W3PJ88</accession>
<protein>
    <submittedName>
        <fullName evidence="3">Histidine ammonia-lyase</fullName>
        <ecNumber evidence="3">4.3.1.3</ecNumber>
    </submittedName>
</protein>
<keyword evidence="1 3" id="KW-0456">Lyase</keyword>
<evidence type="ECO:0000313" key="5">
    <source>
        <dbReference type="Proteomes" id="UP000522688"/>
    </source>
</evidence>
<dbReference type="InterPro" id="IPR024083">
    <property type="entry name" value="Fumarase/histidase_N"/>
</dbReference>
<proteinExistence type="predicted"/>
<evidence type="ECO:0000313" key="2">
    <source>
        <dbReference type="EMBL" id="GEK82219.1"/>
    </source>
</evidence>
<dbReference type="Proteomes" id="UP000522688">
    <property type="component" value="Unassembled WGS sequence"/>
</dbReference>
<dbReference type="RefSeq" id="WP_208720837.1">
    <property type="nucleotide sequence ID" value="NZ_BAAAHR010000003.1"/>
</dbReference>
<evidence type="ECO:0000313" key="3">
    <source>
        <dbReference type="EMBL" id="MBA8813808.1"/>
    </source>
</evidence>
<dbReference type="EMBL" id="JACGWW010000002">
    <property type="protein sequence ID" value="MBA8813808.1"/>
    <property type="molecule type" value="Genomic_DNA"/>
</dbReference>
<reference evidence="3 5" key="2">
    <citation type="submission" date="2020-07" db="EMBL/GenBank/DDBJ databases">
        <title>Sequencing the genomes of 1000 actinobacteria strains.</title>
        <authorList>
            <person name="Klenk H.-P."/>
        </authorList>
    </citation>
    <scope>NUCLEOTIDE SEQUENCE [LARGE SCALE GENOMIC DNA]</scope>
    <source>
        <strain evidence="3 5">DSM 10309</strain>
    </source>
</reference>
<reference evidence="2 4" key="1">
    <citation type="submission" date="2019-07" db="EMBL/GenBank/DDBJ databases">
        <title>Whole genome shotgun sequence of Frigoribacterium faeni NBRC 103066.</title>
        <authorList>
            <person name="Hosoyama A."/>
            <person name="Uohara A."/>
            <person name="Ohji S."/>
            <person name="Ichikawa N."/>
        </authorList>
    </citation>
    <scope>NUCLEOTIDE SEQUENCE [LARGE SCALE GENOMIC DNA]</scope>
    <source>
        <strain evidence="2 4">NBRC 103066</strain>
    </source>
</reference>
<name>A0A7W3PJ88_9MICO</name>
<dbReference type="SUPFAM" id="SSF48557">
    <property type="entry name" value="L-aspartase-like"/>
    <property type="match status" value="1"/>
</dbReference>
<dbReference type="InterPro" id="IPR008948">
    <property type="entry name" value="L-Aspartase-like"/>
</dbReference>
<sequence length="525" mass="53225">MAPSAPLIVDRASDLDAAALLEVADGREVHLTERLVTTLDARRAEVVAALDAGGPVYGVSTGMGAASTIVLDEEARAGHQARLLIARATGSEPWLPRREVRAALAVRLRTFLTGDAGVSSALCLRLVDVLRLDLVPAVPATRLGTAGEIVPLAHLGAALTGAESGELLSPDGAVLPAREALVASGLDPHLLGAKEGVALIEGVPVTTARAIVLADAARRLRQQSLAVLAAQLELVGANRDPFRPVVARADPALAEVLGRLHGLLGPERGSAALQSPVSFRVSGPGLAHLGRTLDALDAAVSRALDGVTDSPAFVGADAGGVAGAFVGTAGFDGFDLAASLDAVRFAVLHLTELGAARLHRLLDPTVSGLPRQLSSAPGAQAGMVTVHKRAVGTVHGLLTAARPASLGIIETSLGQEDAQSFSLEAAELLDGALAGWRDVTACELLAVLHARRLRGVLAAVGGDVVGVDRVALDSAGVEPAAATPLDDELAGLDSVLPPGVLDRPFGRDVASLVRALEAGALVAGG</sequence>
<dbReference type="Pfam" id="PF00221">
    <property type="entry name" value="Lyase_aromatic"/>
    <property type="match status" value="1"/>
</dbReference>
<dbReference type="EC" id="4.3.1.3" evidence="3"/>
<dbReference type="PANTHER" id="PTHR10362">
    <property type="entry name" value="HISTIDINE AMMONIA-LYASE"/>
    <property type="match status" value="1"/>
</dbReference>
<dbReference type="Proteomes" id="UP000321154">
    <property type="component" value="Unassembled WGS sequence"/>
</dbReference>